<evidence type="ECO:0000313" key="2">
    <source>
        <dbReference type="EMBL" id="OIV42846.1"/>
    </source>
</evidence>
<reference evidence="2 3" key="1">
    <citation type="submission" date="2016-10" db="EMBL/GenBank/DDBJ databases">
        <title>Draft Genome Sequence of Rhizobacteria Flavobacterium johnsoniae CI04.</title>
        <authorList>
            <person name="Bravo J.I."/>
            <person name="Lozano G.L."/>
            <person name="Handelsman J."/>
        </authorList>
    </citation>
    <scope>NUCLEOTIDE SEQUENCE [LARGE SCALE GENOMIC DNA]</scope>
    <source>
        <strain evidence="2 3">CI04</strain>
    </source>
</reference>
<feature type="transmembrane region" description="Helical" evidence="1">
    <location>
        <begin position="58"/>
        <end position="79"/>
    </location>
</feature>
<feature type="transmembrane region" description="Helical" evidence="1">
    <location>
        <begin position="12"/>
        <end position="28"/>
    </location>
</feature>
<keyword evidence="3" id="KW-1185">Reference proteome</keyword>
<feature type="transmembrane region" description="Helical" evidence="1">
    <location>
        <begin position="125"/>
        <end position="143"/>
    </location>
</feature>
<name>A0A1J7BW01_FLAJO</name>
<evidence type="ECO:0000313" key="3">
    <source>
        <dbReference type="Proteomes" id="UP000182826"/>
    </source>
</evidence>
<evidence type="ECO:0000256" key="1">
    <source>
        <dbReference type="SAM" id="Phobius"/>
    </source>
</evidence>
<keyword evidence="1" id="KW-0472">Membrane</keyword>
<comment type="caution">
    <text evidence="2">The sequence shown here is derived from an EMBL/GenBank/DDBJ whole genome shotgun (WGS) entry which is preliminary data.</text>
</comment>
<feature type="transmembrane region" description="Helical" evidence="1">
    <location>
        <begin position="91"/>
        <end position="113"/>
    </location>
</feature>
<gene>
    <name evidence="2" type="ORF">BKM63_08240</name>
</gene>
<dbReference type="NCBIfam" id="TIGR04127">
    <property type="entry name" value="flavo_near_exo"/>
    <property type="match status" value="1"/>
</dbReference>
<dbReference type="AlphaFoldDB" id="A0A1J7BW01"/>
<dbReference type="OrthoDB" id="982493at2"/>
<keyword evidence="1" id="KW-1133">Transmembrane helix</keyword>
<dbReference type="RefSeq" id="WP_071636128.1">
    <property type="nucleotide sequence ID" value="NZ_MLFK01000005.1"/>
</dbReference>
<dbReference type="EMBL" id="MLFK01000005">
    <property type="protein sequence ID" value="OIV42846.1"/>
    <property type="molecule type" value="Genomic_DNA"/>
</dbReference>
<sequence length="148" mass="17779">MLSKLKEQKGKIFISVLIVFCFGLIRAFEKTLFYDPFLEYFESSANNLPLPKVELFKLFYNLVFRFVLNTVLSIALIYVLFRDKGVLKFSIFLYVFFALILFAVFFIIVGYFPENSWLLFYIRRFIIQPIFVLLFIPAFYYQFQNLKK</sequence>
<protein>
    <submittedName>
        <fullName evidence="2">Exosortase F system-associated protein</fullName>
    </submittedName>
</protein>
<keyword evidence="1" id="KW-0812">Transmembrane</keyword>
<organism evidence="2 3">
    <name type="scientific">Flavobacterium johnsoniae</name>
    <name type="common">Cytophaga johnsonae</name>
    <dbReference type="NCBI Taxonomy" id="986"/>
    <lineage>
        <taxon>Bacteria</taxon>
        <taxon>Pseudomonadati</taxon>
        <taxon>Bacteroidota</taxon>
        <taxon>Flavobacteriia</taxon>
        <taxon>Flavobacteriales</taxon>
        <taxon>Flavobacteriaceae</taxon>
        <taxon>Flavobacterium</taxon>
    </lineage>
</organism>
<proteinExistence type="predicted"/>
<accession>A0A1J7BW01</accession>
<dbReference type="Proteomes" id="UP000182826">
    <property type="component" value="Unassembled WGS sequence"/>
</dbReference>
<dbReference type="InterPro" id="IPR026414">
    <property type="entry name" value="ExosoTase_F-assoc_memb"/>
</dbReference>